<evidence type="ECO:0000256" key="6">
    <source>
        <dbReference type="SAM" id="SignalP"/>
    </source>
</evidence>
<dbReference type="EMBL" id="JAIQCV010000005">
    <property type="protein sequence ID" value="KAH1097804.1"/>
    <property type="molecule type" value="Genomic_DNA"/>
</dbReference>
<evidence type="ECO:0000256" key="3">
    <source>
        <dbReference type="ARBA" id="ARBA00024186"/>
    </source>
</evidence>
<dbReference type="GO" id="GO:0005652">
    <property type="term" value="C:nuclear lamina"/>
    <property type="evidence" value="ECO:0007669"/>
    <property type="project" value="UniProtKB-SubCell"/>
</dbReference>
<feature type="signal peptide" evidence="6">
    <location>
        <begin position="1"/>
        <end position="16"/>
    </location>
</feature>
<reference evidence="7 8" key="1">
    <citation type="journal article" date="2021" name="Plant Biotechnol. J.">
        <title>Multi-omics assisted identification of the key and species-specific regulatory components of drought-tolerant mechanisms in Gossypium stocksii.</title>
        <authorList>
            <person name="Yu D."/>
            <person name="Ke L."/>
            <person name="Zhang D."/>
            <person name="Wu Y."/>
            <person name="Sun Y."/>
            <person name="Mei J."/>
            <person name="Sun J."/>
            <person name="Sun Y."/>
        </authorList>
    </citation>
    <scope>NUCLEOTIDE SEQUENCE [LARGE SCALE GENOMIC DNA]</scope>
    <source>
        <strain evidence="8">cv. E1</strain>
        <tissue evidence="7">Leaf</tissue>
    </source>
</reference>
<evidence type="ECO:0000256" key="5">
    <source>
        <dbReference type="SAM" id="Coils"/>
    </source>
</evidence>
<dbReference type="OrthoDB" id="673795at2759"/>
<evidence type="ECO:0000256" key="1">
    <source>
        <dbReference type="ARBA" id="ARBA00023054"/>
    </source>
</evidence>
<dbReference type="AlphaFoldDB" id="A0A9D4A9N1"/>
<comment type="similarity">
    <text evidence="4">Belongs to the CRWN family.</text>
</comment>
<dbReference type="InterPro" id="IPR040418">
    <property type="entry name" value="CRWN"/>
</dbReference>
<feature type="coiled-coil region" evidence="5">
    <location>
        <begin position="63"/>
        <end position="341"/>
    </location>
</feature>
<evidence type="ECO:0000256" key="4">
    <source>
        <dbReference type="ARBA" id="ARBA00024208"/>
    </source>
</evidence>
<dbReference type="GO" id="GO:0006997">
    <property type="term" value="P:nucleus organization"/>
    <property type="evidence" value="ECO:0007669"/>
    <property type="project" value="InterPro"/>
</dbReference>
<keyword evidence="1 5" id="KW-0175">Coiled coil</keyword>
<keyword evidence="8" id="KW-1185">Reference proteome</keyword>
<organism evidence="7 8">
    <name type="scientific">Gossypium stocksii</name>
    <dbReference type="NCBI Taxonomy" id="47602"/>
    <lineage>
        <taxon>Eukaryota</taxon>
        <taxon>Viridiplantae</taxon>
        <taxon>Streptophyta</taxon>
        <taxon>Embryophyta</taxon>
        <taxon>Tracheophyta</taxon>
        <taxon>Spermatophyta</taxon>
        <taxon>Magnoliopsida</taxon>
        <taxon>eudicotyledons</taxon>
        <taxon>Gunneridae</taxon>
        <taxon>Pentapetalae</taxon>
        <taxon>rosids</taxon>
        <taxon>malvids</taxon>
        <taxon>Malvales</taxon>
        <taxon>Malvaceae</taxon>
        <taxon>Malvoideae</taxon>
        <taxon>Gossypium</taxon>
    </lineage>
</organism>
<evidence type="ECO:0000313" key="7">
    <source>
        <dbReference type="EMBL" id="KAH1097804.1"/>
    </source>
</evidence>
<keyword evidence="6" id="KW-0732">Signal</keyword>
<comment type="subcellular location">
    <subcellularLocation>
        <location evidence="3">Nucleus lamina</location>
    </subcellularLocation>
</comment>
<gene>
    <name evidence="7" type="ORF">J1N35_014725</name>
</gene>
<dbReference type="PANTHER" id="PTHR31908:SF9">
    <property type="entry name" value="PROTEIN CROWDED NUCLEI 3"/>
    <property type="match status" value="1"/>
</dbReference>
<proteinExistence type="inferred from homology"/>
<feature type="chain" id="PRO_5039555294" evidence="6">
    <location>
        <begin position="17"/>
        <end position="374"/>
    </location>
</feature>
<dbReference type="PANTHER" id="PTHR31908">
    <property type="entry name" value="PROTEIN CROWDED NUCLEI 4"/>
    <property type="match status" value="1"/>
</dbReference>
<keyword evidence="2" id="KW-0539">Nucleus</keyword>
<comment type="caution">
    <text evidence="7">The sequence shown here is derived from an EMBL/GenBank/DDBJ whole genome shotgun (WGS) entry which is preliminary data.</text>
</comment>
<name>A0A9D4A9N1_9ROSI</name>
<sequence length="374" mass="44271">MKLILCLYLLFQLEKALRDIQEEHVQVKLSSDTKLANVNALVAGTEGKSLEVEEKLLASDGRLTEVNRKSSELERKLQEMKASENEKHIREEKVNENDRHFKQKERSLEELQNKIDLSTLKLKEMEDDIGKRLTDLVSKKKEAESIRSTLEAKEKDLVALEEMLTARERIVNCRHQEELLLKQHEDLKQQRENFKKEWDALDDKRVEINMKQKEIDEEKEKFEKLQHSEEKRLKKEEVAMQDYACREMESLRLQKESFEATMKHEKSNLLEEAHNERTRMLQDFEERKMNLETDMKNRFDQMQKDLQERIVAFEEVKDRELANLRCSKEDAERELEELKSASPNGQKHNNLWKDISLVIPVGNIPWMAIGDDKG</sequence>
<evidence type="ECO:0000313" key="8">
    <source>
        <dbReference type="Proteomes" id="UP000828251"/>
    </source>
</evidence>
<dbReference type="Proteomes" id="UP000828251">
    <property type="component" value="Unassembled WGS sequence"/>
</dbReference>
<protein>
    <submittedName>
        <fullName evidence="7">Uncharacterized protein</fullName>
    </submittedName>
</protein>
<accession>A0A9D4A9N1</accession>
<evidence type="ECO:0000256" key="2">
    <source>
        <dbReference type="ARBA" id="ARBA00023242"/>
    </source>
</evidence>